<evidence type="ECO:0000313" key="1">
    <source>
        <dbReference type="EMBL" id="OLZ42404.1"/>
    </source>
</evidence>
<keyword evidence="2" id="KW-1185">Reference proteome</keyword>
<reference evidence="2" key="1">
    <citation type="submission" date="2016-04" db="EMBL/GenBank/DDBJ databases">
        <authorList>
            <person name="Chen S.-C."/>
            <person name="Lai M.-C."/>
        </authorList>
    </citation>
    <scope>NUCLEOTIDE SEQUENCE [LARGE SCALE GENOMIC DNA]</scope>
    <source>
        <strain evidence="2">AB14</strain>
    </source>
</reference>
<evidence type="ECO:0008006" key="3">
    <source>
        <dbReference type="Google" id="ProtNLM"/>
    </source>
</evidence>
<dbReference type="AlphaFoldDB" id="A0A1S8B1C0"/>
<dbReference type="Pfam" id="PF25925">
    <property type="entry name" value="DUF7970"/>
    <property type="match status" value="1"/>
</dbReference>
<evidence type="ECO:0000313" key="2">
    <source>
        <dbReference type="Proteomes" id="UP000189370"/>
    </source>
</evidence>
<gene>
    <name evidence="1" type="ORF">A6E15_16150</name>
</gene>
<name>A0A1S8B1C0_9EURY</name>
<accession>A0A1S8B1C0</accession>
<dbReference type="InterPro" id="IPR058276">
    <property type="entry name" value="DUF7970"/>
</dbReference>
<dbReference type="EMBL" id="LWLN01000001">
    <property type="protein sequence ID" value="OLZ42404.1"/>
    <property type="molecule type" value="Genomic_DNA"/>
</dbReference>
<organism evidence="1 2">
    <name type="scientific">Natrinema saccharevitans</name>
    <dbReference type="NCBI Taxonomy" id="301967"/>
    <lineage>
        <taxon>Archaea</taxon>
        <taxon>Methanobacteriati</taxon>
        <taxon>Methanobacteriota</taxon>
        <taxon>Stenosarchaea group</taxon>
        <taxon>Halobacteria</taxon>
        <taxon>Halobacteriales</taxon>
        <taxon>Natrialbaceae</taxon>
        <taxon>Natrinema</taxon>
    </lineage>
</organism>
<protein>
    <recommendedName>
        <fullName evidence="3">Ribbon-helix-helix protein CopG domain-containing protein</fullName>
    </recommendedName>
</protein>
<sequence length="60" mass="7038">MCPTVELTEATTDRLEELQAEIRRETGRDVSKRILLERIVRVAYESRDEVIDQFRDDSPS</sequence>
<dbReference type="Proteomes" id="UP000189370">
    <property type="component" value="Unassembled WGS sequence"/>
</dbReference>
<proteinExistence type="predicted"/>
<comment type="caution">
    <text evidence="1">The sequence shown here is derived from an EMBL/GenBank/DDBJ whole genome shotgun (WGS) entry which is preliminary data.</text>
</comment>